<evidence type="ECO:0000256" key="8">
    <source>
        <dbReference type="ARBA" id="ARBA00047715"/>
    </source>
</evidence>
<dbReference type="InterPro" id="IPR050087">
    <property type="entry name" value="AON_synthase_class-II"/>
</dbReference>
<comment type="cofactor">
    <cofactor evidence="1 9 10">
        <name>pyridoxal 5'-phosphate</name>
        <dbReference type="ChEBI" id="CHEBI:597326"/>
    </cofactor>
</comment>
<evidence type="ECO:0000256" key="5">
    <source>
        <dbReference type="ARBA" id="ARBA00022679"/>
    </source>
</evidence>
<comment type="function">
    <text evidence="10">Catalyzes the decarboxylative condensation of pimeloyl-[acyl-carrier protein] and L-alanine to produce 8-amino-7-oxononanoate (AON), [acyl-carrier protein], and carbon dioxide.</text>
</comment>
<accession>A0A4Y7XBH0</accession>
<evidence type="ECO:0000256" key="6">
    <source>
        <dbReference type="ARBA" id="ARBA00022756"/>
    </source>
</evidence>
<name>A0A4Y7XBH0_9GAMM</name>
<dbReference type="STRING" id="1120977.GCA_000619845_03017"/>
<dbReference type="PANTHER" id="PTHR13693">
    <property type="entry name" value="CLASS II AMINOTRANSFERASE/8-AMINO-7-OXONONANOATE SYNTHASE"/>
    <property type="match status" value="1"/>
</dbReference>
<evidence type="ECO:0000256" key="4">
    <source>
        <dbReference type="ARBA" id="ARBA00011738"/>
    </source>
</evidence>
<keyword evidence="6" id="KW-0093">Biotin biosynthesis</keyword>
<comment type="catalytic activity">
    <reaction evidence="8 10">
        <text>6-carboxyhexanoyl-[ACP] + L-alanine + H(+) = (8S)-8-amino-7-oxononanoate + holo-[ACP] + CO2</text>
        <dbReference type="Rhea" id="RHEA:42288"/>
        <dbReference type="Rhea" id="RHEA-COMP:9685"/>
        <dbReference type="Rhea" id="RHEA-COMP:9955"/>
        <dbReference type="ChEBI" id="CHEBI:15378"/>
        <dbReference type="ChEBI" id="CHEBI:16526"/>
        <dbReference type="ChEBI" id="CHEBI:57972"/>
        <dbReference type="ChEBI" id="CHEBI:64479"/>
        <dbReference type="ChEBI" id="CHEBI:78846"/>
        <dbReference type="ChEBI" id="CHEBI:149468"/>
        <dbReference type="EC" id="2.3.1.47"/>
    </reaction>
</comment>
<evidence type="ECO:0000256" key="9">
    <source>
        <dbReference type="PIRSR" id="PIRSR604723-51"/>
    </source>
</evidence>
<dbReference type="InterPro" id="IPR015422">
    <property type="entry name" value="PyrdxlP-dep_Trfase_small"/>
</dbReference>
<evidence type="ECO:0000256" key="10">
    <source>
        <dbReference type="RuleBase" id="RU003693"/>
    </source>
</evidence>
<dbReference type="InterPro" id="IPR004839">
    <property type="entry name" value="Aminotransferase_I/II_large"/>
</dbReference>
<dbReference type="EMBL" id="SNTY01000036">
    <property type="protein sequence ID" value="TEU25554.1"/>
    <property type="molecule type" value="Genomic_DNA"/>
</dbReference>
<feature type="modified residue" description="N6-(pyridoxal phosphate)lysine" evidence="9">
    <location>
        <position position="234"/>
    </location>
</feature>
<keyword evidence="7 9" id="KW-0663">Pyridoxal phosphate</keyword>
<dbReference type="PROSITE" id="PS00599">
    <property type="entry name" value="AA_TRANSFER_CLASS_2"/>
    <property type="match status" value="1"/>
</dbReference>
<protein>
    <recommendedName>
        <fullName evidence="10">8-amino-7-ketopelargonate synthase</fullName>
        <ecNumber evidence="10">2.3.1.47</ecNumber>
    </recommendedName>
</protein>
<dbReference type="Gene3D" id="3.90.1150.10">
    <property type="entry name" value="Aspartate Aminotransferase, domain 1"/>
    <property type="match status" value="1"/>
</dbReference>
<keyword evidence="13" id="KW-1185">Reference proteome</keyword>
<keyword evidence="12" id="KW-0012">Acyltransferase</keyword>
<evidence type="ECO:0000256" key="7">
    <source>
        <dbReference type="ARBA" id="ARBA00022898"/>
    </source>
</evidence>
<evidence type="ECO:0000313" key="12">
    <source>
        <dbReference type="EMBL" id="TEU25554.1"/>
    </source>
</evidence>
<evidence type="ECO:0000256" key="2">
    <source>
        <dbReference type="ARBA" id="ARBA00004746"/>
    </source>
</evidence>
<keyword evidence="5 10" id="KW-0808">Transferase</keyword>
<dbReference type="InterPro" id="IPR001917">
    <property type="entry name" value="Aminotrans_II_pyridoxalP_BS"/>
</dbReference>
<gene>
    <name evidence="12" type="primary">bioF</name>
    <name evidence="12" type="ORF">E2B99_09325</name>
</gene>
<dbReference type="AlphaFoldDB" id="A0A4Y7XBH0"/>
<dbReference type="InterPro" id="IPR004723">
    <property type="entry name" value="AONS_Archaea/Proteobacteria"/>
</dbReference>
<dbReference type="PANTHER" id="PTHR13693:SF100">
    <property type="entry name" value="8-AMINO-7-OXONONANOATE SYNTHASE"/>
    <property type="match status" value="1"/>
</dbReference>
<proteinExistence type="inferred from homology"/>
<dbReference type="RefSeq" id="WP_134244704.1">
    <property type="nucleotide sequence ID" value="NZ_SNTY01000036.1"/>
</dbReference>
<dbReference type="SUPFAM" id="SSF53383">
    <property type="entry name" value="PLP-dependent transferases"/>
    <property type="match status" value="1"/>
</dbReference>
<dbReference type="InterPro" id="IPR015424">
    <property type="entry name" value="PyrdxlP-dep_Trfase"/>
</dbReference>
<dbReference type="OrthoDB" id="9807157at2"/>
<evidence type="ECO:0000256" key="1">
    <source>
        <dbReference type="ARBA" id="ARBA00001933"/>
    </source>
</evidence>
<dbReference type="GO" id="GO:0009102">
    <property type="term" value="P:biotin biosynthetic process"/>
    <property type="evidence" value="ECO:0007669"/>
    <property type="project" value="UniProtKB-UniRule"/>
</dbReference>
<dbReference type="Gene3D" id="3.40.640.10">
    <property type="entry name" value="Type I PLP-dependent aspartate aminotransferase-like (Major domain)"/>
    <property type="match status" value="1"/>
</dbReference>
<comment type="similarity">
    <text evidence="3 10">Belongs to the class-II pyridoxal-phosphate-dependent aminotransferase family. BioF subfamily.</text>
</comment>
<comment type="subunit">
    <text evidence="4 10">Homodimer.</text>
</comment>
<sequence>MSLEQFKLAQKYADLQQQYLDRHTQVIDQGVTPLVQRHGKTLINFSSNDYLGLVSHQAITAATVDYLKQHGIGAGAAHLVTGHHTIHEQLEQRLAQITGYPKAMLFSTGYMANMGVIDALMGNLSDSKDGIIYQDRLNHASLLDGGRLSCAKLRRYPHLDINQLNAWLNQDSSAQKLIVTDQIFSMDGTEAPLHDLIKTAEQHQAALMIDDAHGFGLRTQPLPKVDIYMGTLGKAIGTFGAFVAGSELLINYLKSRARTFVYTTATPPLIAAATLAALDVIAKEPWRQLKLQQHIGRLRSALMGQGWQLLPSQSAIQPIIVGNAEDTLALSAKLLEQGILVSAIRPPTVPRGTSRLRITLSAAHTDEHISQLISALARVCHQLA</sequence>
<evidence type="ECO:0000313" key="13">
    <source>
        <dbReference type="Proteomes" id="UP000297834"/>
    </source>
</evidence>
<dbReference type="GO" id="GO:0030170">
    <property type="term" value="F:pyridoxal phosphate binding"/>
    <property type="evidence" value="ECO:0007669"/>
    <property type="project" value="InterPro"/>
</dbReference>
<dbReference type="Pfam" id="PF00155">
    <property type="entry name" value="Aminotran_1_2"/>
    <property type="match status" value="1"/>
</dbReference>
<reference evidence="12 13" key="1">
    <citation type="submission" date="2019-03" db="EMBL/GenBank/DDBJ databases">
        <title>Alkanindiges illinoisensis: a potential pathogenic isolated from ascites of a gastric cancer patient with abdominal metastasis.</title>
        <authorList>
            <person name="Hu X."/>
            <person name="Yang B."/>
            <person name="Yan X."/>
            <person name="Lin L."/>
            <person name="Zhao H."/>
            <person name="Zhou F."/>
            <person name="Su B."/>
            <person name="Chen J."/>
            <person name="Rui Y."/>
            <person name="Wang Q."/>
            <person name="Zheng L."/>
        </authorList>
    </citation>
    <scope>NUCLEOTIDE SEQUENCE [LARGE SCALE GENOMIC DNA]</scope>
    <source>
        <strain evidence="12 13">NFYY 23406</strain>
    </source>
</reference>
<feature type="domain" description="Aminotransferase class I/classII large" evidence="11">
    <location>
        <begin position="41"/>
        <end position="376"/>
    </location>
</feature>
<evidence type="ECO:0000256" key="3">
    <source>
        <dbReference type="ARBA" id="ARBA00010008"/>
    </source>
</evidence>
<dbReference type="EC" id="2.3.1.47" evidence="10"/>
<comment type="pathway">
    <text evidence="2 10">Cofactor biosynthesis; biotin biosynthesis.</text>
</comment>
<dbReference type="GO" id="GO:0008710">
    <property type="term" value="F:8-amino-7-oxononanoate synthase activity"/>
    <property type="evidence" value="ECO:0007669"/>
    <property type="project" value="UniProtKB-UniRule"/>
</dbReference>
<organism evidence="12 13">
    <name type="scientific">Alkanindiges illinoisensis</name>
    <dbReference type="NCBI Taxonomy" id="197183"/>
    <lineage>
        <taxon>Bacteria</taxon>
        <taxon>Pseudomonadati</taxon>
        <taxon>Pseudomonadota</taxon>
        <taxon>Gammaproteobacteria</taxon>
        <taxon>Moraxellales</taxon>
        <taxon>Moraxellaceae</taxon>
        <taxon>Alkanindiges</taxon>
    </lineage>
</organism>
<dbReference type="NCBIfam" id="TIGR00858">
    <property type="entry name" value="bioF"/>
    <property type="match status" value="1"/>
</dbReference>
<dbReference type="Proteomes" id="UP000297834">
    <property type="component" value="Unassembled WGS sequence"/>
</dbReference>
<comment type="caution">
    <text evidence="12">The sequence shown here is derived from an EMBL/GenBank/DDBJ whole genome shotgun (WGS) entry which is preliminary data.</text>
</comment>
<evidence type="ECO:0000259" key="11">
    <source>
        <dbReference type="Pfam" id="PF00155"/>
    </source>
</evidence>
<dbReference type="UniPathway" id="UPA00078"/>
<dbReference type="InterPro" id="IPR015421">
    <property type="entry name" value="PyrdxlP-dep_Trfase_major"/>
</dbReference>